<sequence>MNFPLHLLHCVVATFFYDTAVAETFSHVVYNHNSMCVAYKALPACFGPPLPVEGMTGYMIRVTPPKACHAIEHLPATSNTSETYIALIQGSGCSFVEKVLHAQQAGYEAAVVYNVDSEKLVNMMSDDKEAQQQIEIPSLFTGQSVFLHLQRTLNYEKGAYISLIPPKHYFNPCQDAAKILWDTTWQYWLLLMKYPSYYILHCIAWEFGFMFNVIIATIPLVIGMSWYRKARQITVRAYQRGDKYETCVICMAEYEEGDQLKILPCSHAYHCACIDTWLHTQPGKKTCPFCKQQVNTHGQCVHLDVRNNPPEHTGEGLNEEEEEEEQSHEGSAFREGHGDEYVEGEKDDCASTVEEEGFDDLENGTI</sequence>
<gene>
    <name evidence="16" type="primary">LOC106496890</name>
</gene>
<keyword evidence="4 10" id="KW-0863">Zinc-finger</keyword>
<feature type="transmembrane region" description="Helical" evidence="12">
    <location>
        <begin position="203"/>
        <end position="227"/>
    </location>
</feature>
<dbReference type="GO" id="GO:0008270">
    <property type="term" value="F:zinc ion binding"/>
    <property type="evidence" value="ECO:0007669"/>
    <property type="project" value="UniProtKB-KW"/>
</dbReference>
<dbReference type="InterPro" id="IPR001841">
    <property type="entry name" value="Znf_RING"/>
</dbReference>
<evidence type="ECO:0000256" key="8">
    <source>
        <dbReference type="ARBA" id="ARBA00023180"/>
    </source>
</evidence>
<feature type="compositionally biased region" description="Acidic residues" evidence="11">
    <location>
        <begin position="317"/>
        <end position="326"/>
    </location>
</feature>
<evidence type="ECO:0000256" key="6">
    <source>
        <dbReference type="ARBA" id="ARBA00022989"/>
    </source>
</evidence>
<dbReference type="KEGG" id="aam:106496890"/>
<dbReference type="PANTHER" id="PTHR45931:SF20">
    <property type="entry name" value="RING-TYPE E3 UBIQUITIN TRANSFERASE"/>
    <property type="match status" value="1"/>
</dbReference>
<dbReference type="GO" id="GO:0012505">
    <property type="term" value="C:endomembrane system"/>
    <property type="evidence" value="ECO:0007669"/>
    <property type="project" value="UniProtKB-SubCell"/>
</dbReference>
<evidence type="ECO:0000256" key="12">
    <source>
        <dbReference type="SAM" id="Phobius"/>
    </source>
</evidence>
<dbReference type="InterPro" id="IPR044744">
    <property type="entry name" value="ZNRF4/RNF13/RNF167_PA"/>
</dbReference>
<dbReference type="Pfam" id="PF13639">
    <property type="entry name" value="zf-RING_2"/>
    <property type="match status" value="1"/>
</dbReference>
<dbReference type="CDD" id="cd02123">
    <property type="entry name" value="PA_C_RZF_like"/>
    <property type="match status" value="1"/>
</dbReference>
<keyword evidence="3 13" id="KW-0732">Signal</keyword>
<feature type="domain" description="RING-type" evidence="14">
    <location>
        <begin position="247"/>
        <end position="291"/>
    </location>
</feature>
<dbReference type="OrthoDB" id="8062037at2759"/>
<dbReference type="SUPFAM" id="SSF52025">
    <property type="entry name" value="PA domain"/>
    <property type="match status" value="1"/>
</dbReference>
<evidence type="ECO:0000256" key="11">
    <source>
        <dbReference type="SAM" id="MobiDB-lite"/>
    </source>
</evidence>
<evidence type="ECO:0000256" key="5">
    <source>
        <dbReference type="ARBA" id="ARBA00022833"/>
    </source>
</evidence>
<evidence type="ECO:0000256" key="2">
    <source>
        <dbReference type="ARBA" id="ARBA00022723"/>
    </source>
</evidence>
<dbReference type="SMART" id="SM00184">
    <property type="entry name" value="RING"/>
    <property type="match status" value="1"/>
</dbReference>
<evidence type="ECO:0000256" key="13">
    <source>
        <dbReference type="SAM" id="SignalP"/>
    </source>
</evidence>
<dbReference type="AlphaFoldDB" id="A0A8B7JPV7"/>
<feature type="compositionally biased region" description="Acidic residues" evidence="11">
    <location>
        <begin position="353"/>
        <end position="366"/>
    </location>
</feature>
<comment type="subcellular location">
    <subcellularLocation>
        <location evidence="9">Endomembrane system</location>
        <topology evidence="9">Single-pass type I membrane protein</topology>
    </subcellularLocation>
</comment>
<keyword evidence="8" id="KW-0325">Glycoprotein</keyword>
<dbReference type="InterPro" id="IPR013083">
    <property type="entry name" value="Znf_RING/FYVE/PHD"/>
</dbReference>
<evidence type="ECO:0000256" key="1">
    <source>
        <dbReference type="ARBA" id="ARBA00022692"/>
    </source>
</evidence>
<keyword evidence="7 12" id="KW-0472">Membrane</keyword>
<keyword evidence="15" id="KW-1185">Reference proteome</keyword>
<dbReference type="GO" id="GO:0005737">
    <property type="term" value="C:cytoplasm"/>
    <property type="evidence" value="ECO:0007669"/>
    <property type="project" value="UniProtKB-ARBA"/>
</dbReference>
<dbReference type="InterPro" id="IPR003137">
    <property type="entry name" value="PA_domain"/>
</dbReference>
<dbReference type="SMART" id="SM01197">
    <property type="entry name" value="FANCL_C"/>
    <property type="match status" value="1"/>
</dbReference>
<keyword evidence="5" id="KW-0862">Zinc</keyword>
<organism evidence="15 16">
    <name type="scientific">Apteryx mantelli</name>
    <name type="common">North Island brown kiwi</name>
    <dbReference type="NCBI Taxonomy" id="2696672"/>
    <lineage>
        <taxon>Eukaryota</taxon>
        <taxon>Metazoa</taxon>
        <taxon>Chordata</taxon>
        <taxon>Craniata</taxon>
        <taxon>Vertebrata</taxon>
        <taxon>Euteleostomi</taxon>
        <taxon>Archelosauria</taxon>
        <taxon>Archosauria</taxon>
        <taxon>Dinosauria</taxon>
        <taxon>Saurischia</taxon>
        <taxon>Theropoda</taxon>
        <taxon>Coelurosauria</taxon>
        <taxon>Aves</taxon>
        <taxon>Palaeognathae</taxon>
        <taxon>Apterygiformes</taxon>
        <taxon>Apterygidae</taxon>
        <taxon>Apteryx</taxon>
    </lineage>
</organism>
<dbReference type="RefSeq" id="XP_013813102.2">
    <property type="nucleotide sequence ID" value="XM_013957648.2"/>
</dbReference>
<proteinExistence type="predicted"/>
<keyword evidence="2" id="KW-0479">Metal-binding</keyword>
<keyword evidence="6 12" id="KW-1133">Transmembrane helix</keyword>
<feature type="chain" id="PRO_5046490528" evidence="13">
    <location>
        <begin position="23"/>
        <end position="366"/>
    </location>
</feature>
<dbReference type="PANTHER" id="PTHR45931">
    <property type="entry name" value="SI:CH211-59O9.10"/>
    <property type="match status" value="1"/>
</dbReference>
<name>A0A8B7JPV7_9AVES</name>
<dbReference type="SUPFAM" id="SSF57850">
    <property type="entry name" value="RING/U-box"/>
    <property type="match status" value="1"/>
</dbReference>
<dbReference type="Pfam" id="PF02225">
    <property type="entry name" value="PA"/>
    <property type="match status" value="1"/>
</dbReference>
<dbReference type="GO" id="GO:0061630">
    <property type="term" value="F:ubiquitin protein ligase activity"/>
    <property type="evidence" value="ECO:0007669"/>
    <property type="project" value="TreeGrafter"/>
</dbReference>
<keyword evidence="1 12" id="KW-0812">Transmembrane</keyword>
<evidence type="ECO:0000256" key="7">
    <source>
        <dbReference type="ARBA" id="ARBA00023136"/>
    </source>
</evidence>
<feature type="region of interest" description="Disordered" evidence="11">
    <location>
        <begin position="304"/>
        <end position="366"/>
    </location>
</feature>
<accession>A0A8B7JPV7</accession>
<protein>
    <submittedName>
        <fullName evidence="16">E3 ubiquitin-protein ligase RNF167-like</fullName>
    </submittedName>
</protein>
<dbReference type="GO" id="GO:0006511">
    <property type="term" value="P:ubiquitin-dependent protein catabolic process"/>
    <property type="evidence" value="ECO:0007669"/>
    <property type="project" value="TreeGrafter"/>
</dbReference>
<evidence type="ECO:0000256" key="4">
    <source>
        <dbReference type="ARBA" id="ARBA00022771"/>
    </source>
</evidence>
<dbReference type="GO" id="GO:0005634">
    <property type="term" value="C:nucleus"/>
    <property type="evidence" value="ECO:0007669"/>
    <property type="project" value="TreeGrafter"/>
</dbReference>
<dbReference type="Gene3D" id="3.50.30.30">
    <property type="match status" value="1"/>
</dbReference>
<reference evidence="16" key="1">
    <citation type="submission" date="2025-08" db="UniProtKB">
        <authorList>
            <consortium name="RefSeq"/>
        </authorList>
    </citation>
    <scope>IDENTIFICATION</scope>
    <source>
        <tissue evidence="16">Blood</tissue>
    </source>
</reference>
<evidence type="ECO:0000256" key="3">
    <source>
        <dbReference type="ARBA" id="ARBA00022729"/>
    </source>
</evidence>
<feature type="compositionally biased region" description="Basic and acidic residues" evidence="11">
    <location>
        <begin position="327"/>
        <end position="349"/>
    </location>
</feature>
<dbReference type="GeneID" id="106496890"/>
<dbReference type="Proteomes" id="UP001652627">
    <property type="component" value="Chromosome 30"/>
</dbReference>
<feature type="signal peptide" evidence="13">
    <location>
        <begin position="1"/>
        <end position="22"/>
    </location>
</feature>
<evidence type="ECO:0000313" key="15">
    <source>
        <dbReference type="Proteomes" id="UP001652627"/>
    </source>
</evidence>
<evidence type="ECO:0000256" key="9">
    <source>
        <dbReference type="ARBA" id="ARBA00046288"/>
    </source>
</evidence>
<evidence type="ECO:0000259" key="14">
    <source>
        <dbReference type="PROSITE" id="PS50089"/>
    </source>
</evidence>
<evidence type="ECO:0000313" key="16">
    <source>
        <dbReference type="RefSeq" id="XP_013813102.2"/>
    </source>
</evidence>
<dbReference type="PROSITE" id="PS50089">
    <property type="entry name" value="ZF_RING_2"/>
    <property type="match status" value="1"/>
</dbReference>
<dbReference type="Gene3D" id="3.30.40.10">
    <property type="entry name" value="Zinc/RING finger domain, C3HC4 (zinc finger)"/>
    <property type="match status" value="1"/>
</dbReference>
<dbReference type="InterPro" id="IPR046450">
    <property type="entry name" value="PA_dom_sf"/>
</dbReference>
<dbReference type="InterPro" id="IPR051834">
    <property type="entry name" value="RING_finger_E3_ligase"/>
</dbReference>
<evidence type="ECO:0000256" key="10">
    <source>
        <dbReference type="PROSITE-ProRule" id="PRU00175"/>
    </source>
</evidence>